<evidence type="ECO:0000256" key="2">
    <source>
        <dbReference type="ARBA" id="ARBA00022475"/>
    </source>
</evidence>
<dbReference type="PANTHER" id="PTHR30250">
    <property type="entry name" value="PST FAMILY PREDICTED COLANIC ACID TRANSPORTER"/>
    <property type="match status" value="1"/>
</dbReference>
<keyword evidence="4 6" id="KW-1133">Transmembrane helix</keyword>
<feature type="transmembrane region" description="Helical" evidence="6">
    <location>
        <begin position="377"/>
        <end position="394"/>
    </location>
</feature>
<dbReference type="Proteomes" id="UP000192678">
    <property type="component" value="Unassembled WGS sequence"/>
</dbReference>
<feature type="transmembrane region" description="Helical" evidence="6">
    <location>
        <begin position="270"/>
        <end position="296"/>
    </location>
</feature>
<feature type="transmembrane region" description="Helical" evidence="6">
    <location>
        <begin position="65"/>
        <end position="84"/>
    </location>
</feature>
<reference evidence="7 8" key="1">
    <citation type="submission" date="2017-04" db="EMBL/GenBank/DDBJ databases">
        <authorList>
            <person name="Afonso C.L."/>
            <person name="Miller P.J."/>
            <person name="Scott M.A."/>
            <person name="Spackman E."/>
            <person name="Goraichik I."/>
            <person name="Dimitrov K.M."/>
            <person name="Suarez D.L."/>
            <person name="Swayne D.E."/>
        </authorList>
    </citation>
    <scope>NUCLEOTIDE SEQUENCE [LARGE SCALE GENOMIC DNA]</scope>
    <source>
        <strain evidence="7 8">DSM 19625</strain>
    </source>
</reference>
<dbReference type="AlphaFoldDB" id="A0A1W2C1Q1"/>
<feature type="transmembrane region" description="Helical" evidence="6">
    <location>
        <begin position="227"/>
        <end position="250"/>
    </location>
</feature>
<feature type="transmembrane region" description="Helical" evidence="6">
    <location>
        <begin position="96"/>
        <end position="117"/>
    </location>
</feature>
<evidence type="ECO:0000256" key="4">
    <source>
        <dbReference type="ARBA" id="ARBA00022989"/>
    </source>
</evidence>
<dbReference type="STRING" id="475255.SAMN04488101_10354"/>
<evidence type="ECO:0000256" key="6">
    <source>
        <dbReference type="SAM" id="Phobius"/>
    </source>
</evidence>
<keyword evidence="8" id="KW-1185">Reference proteome</keyword>
<dbReference type="GO" id="GO:0005886">
    <property type="term" value="C:plasma membrane"/>
    <property type="evidence" value="ECO:0007669"/>
    <property type="project" value="UniProtKB-SubCell"/>
</dbReference>
<feature type="transmembrane region" description="Helical" evidence="6">
    <location>
        <begin position="308"/>
        <end position="332"/>
    </location>
</feature>
<feature type="transmembrane region" description="Helical" evidence="6">
    <location>
        <begin position="137"/>
        <end position="155"/>
    </location>
</feature>
<evidence type="ECO:0000313" key="7">
    <source>
        <dbReference type="EMBL" id="SMC79109.1"/>
    </source>
</evidence>
<feature type="transmembrane region" description="Helical" evidence="6">
    <location>
        <begin position="25"/>
        <end position="45"/>
    </location>
</feature>
<dbReference type="Pfam" id="PF13440">
    <property type="entry name" value="Polysacc_synt_3"/>
    <property type="match status" value="1"/>
</dbReference>
<protein>
    <submittedName>
        <fullName evidence="7">Membrane protein involved in the export of O-antigen and teichoic acid</fullName>
    </submittedName>
</protein>
<gene>
    <name evidence="7" type="ORF">SAMN04488101_10354</name>
</gene>
<feature type="transmembrane region" description="Helical" evidence="6">
    <location>
        <begin position="338"/>
        <end position="356"/>
    </location>
</feature>
<feature type="transmembrane region" description="Helical" evidence="6">
    <location>
        <begin position="432"/>
        <end position="453"/>
    </location>
</feature>
<organism evidence="7 8">
    <name type="scientific">Pedobacter nyackensis</name>
    <dbReference type="NCBI Taxonomy" id="475255"/>
    <lineage>
        <taxon>Bacteria</taxon>
        <taxon>Pseudomonadati</taxon>
        <taxon>Bacteroidota</taxon>
        <taxon>Sphingobacteriia</taxon>
        <taxon>Sphingobacteriales</taxon>
        <taxon>Sphingobacteriaceae</taxon>
        <taxon>Pedobacter</taxon>
    </lineage>
</organism>
<keyword evidence="5 6" id="KW-0472">Membrane</keyword>
<name>A0A1W2C1Q1_9SPHI</name>
<dbReference type="InterPro" id="IPR050833">
    <property type="entry name" value="Poly_Biosynth_Transport"/>
</dbReference>
<dbReference type="EMBL" id="FWYB01000003">
    <property type="protein sequence ID" value="SMC79109.1"/>
    <property type="molecule type" value="Genomic_DNA"/>
</dbReference>
<evidence type="ECO:0000256" key="5">
    <source>
        <dbReference type="ARBA" id="ARBA00023136"/>
    </source>
</evidence>
<feature type="transmembrane region" description="Helical" evidence="6">
    <location>
        <begin position="459"/>
        <end position="477"/>
    </location>
</feature>
<feature type="transmembrane region" description="Helical" evidence="6">
    <location>
        <begin position="400"/>
        <end position="420"/>
    </location>
</feature>
<feature type="transmembrane region" description="Helical" evidence="6">
    <location>
        <begin position="194"/>
        <end position="215"/>
    </location>
</feature>
<feature type="transmembrane region" description="Helical" evidence="6">
    <location>
        <begin position="167"/>
        <end position="188"/>
    </location>
</feature>
<evidence type="ECO:0000256" key="1">
    <source>
        <dbReference type="ARBA" id="ARBA00004651"/>
    </source>
</evidence>
<sequence>MSDQINKLRSSNTAGRFKLLMKDSFVFGGLSAFTKFFSLFLTPILTRLLTKDQYGSMDILNPIMGIAATVIICGMDSAVARFYYKTEEVAERKQIISNGFWVQIIVSLFVTSLLFFFKKPLLEWYLGDSYHPVQESYLNMIILIILFSAPIRYAQNLLIWIFKRKQYVILSVGYISSNFIGMIVAIYLYEDKVLGVFVGQVIPALFFAGIALFFIKDNLAFKINKEVLFPMLKYGAPLLIVAFIPALVPSLDRFMINKYLGLSQVATYGIGYRVASLIAIPIMSINTALGPFMLALHKEKNAEKLFNLLAYCIIIFISILIMGMVIVAPYIIKILATSAYLPGLIVVIPLSFYFLTEMLRSIGAVGIDLSMKTYWNLILYPIALLILFSLLTIMTKHFGIVGAANALMVSSLLSFLIFTFVGTQLYPFKYNLFKKVMVLVFAYAFSLLILNFGHLLGNTLAFITLFTFVILSYNLFLTKAERSQIVSVIRTKFLNKG</sequence>
<dbReference type="RefSeq" id="WP_084288851.1">
    <property type="nucleotide sequence ID" value="NZ_FWYB01000003.1"/>
</dbReference>
<accession>A0A1W2C1Q1</accession>
<dbReference type="PANTHER" id="PTHR30250:SF11">
    <property type="entry name" value="O-ANTIGEN TRANSPORTER-RELATED"/>
    <property type="match status" value="1"/>
</dbReference>
<evidence type="ECO:0000256" key="3">
    <source>
        <dbReference type="ARBA" id="ARBA00022692"/>
    </source>
</evidence>
<comment type="subcellular location">
    <subcellularLocation>
        <location evidence="1">Cell membrane</location>
        <topology evidence="1">Multi-pass membrane protein</topology>
    </subcellularLocation>
</comment>
<evidence type="ECO:0000313" key="8">
    <source>
        <dbReference type="Proteomes" id="UP000192678"/>
    </source>
</evidence>
<keyword evidence="2" id="KW-1003">Cell membrane</keyword>
<dbReference type="OrthoDB" id="1495589at2"/>
<keyword evidence="3 6" id="KW-0812">Transmembrane</keyword>
<proteinExistence type="predicted"/>